<keyword evidence="1" id="KW-0732">Signal</keyword>
<protein>
    <recommendedName>
        <fullName evidence="2">SH3b domain-containing protein</fullName>
    </recommendedName>
</protein>
<feature type="signal peptide" evidence="1">
    <location>
        <begin position="1"/>
        <end position="18"/>
    </location>
</feature>
<dbReference type="RefSeq" id="WP_281844143.1">
    <property type="nucleotide sequence ID" value="NZ_BROH01000024.1"/>
</dbReference>
<dbReference type="Proteomes" id="UP001144205">
    <property type="component" value="Unassembled WGS sequence"/>
</dbReference>
<comment type="caution">
    <text evidence="3">The sequence shown here is derived from an EMBL/GenBank/DDBJ whole genome shotgun (WGS) entry which is preliminary data.</text>
</comment>
<proteinExistence type="predicted"/>
<sequence length="374" mass="37943">MFARPPILTVLATCLALAAPAQGIAQAIQTEHVAFAAGTTGTSLQGAITGDQIVDYVLTASAGQTMSVDMTTSNASSYFNVMKAGDPAAIYVGSINGLHFEDVLPSDGDWVIRVYLMRNAARRNETADYTIAVNIDGGGGGGGAAVVAATDPESVCLAAVSDMANTGDVAVVSSDFSEAGTMVQLAVGPDRAPWQCIAYEDGSTSGVMFLGDDSAGTAAVIPAPDYADGEAGGPDWWQVSVNGSLNVRSGPGTGYAAVGKAANGQLLRNLGCEGQGDGRWCHVEVDDGAYRGWVAGRFLREGAMPAAAGTGTTLPSASPLGPDLYIRPSGEIEASWASGCTVLYNPAGVRINAGASCSEVQLVTSDFAAAEAAK</sequence>
<feature type="chain" id="PRO_5047439637" description="SH3b domain-containing protein" evidence="1">
    <location>
        <begin position="19"/>
        <end position="374"/>
    </location>
</feature>
<evidence type="ECO:0000313" key="4">
    <source>
        <dbReference type="Proteomes" id="UP001144205"/>
    </source>
</evidence>
<organism evidence="3 4">
    <name type="scientific">Sinisalibacter aestuarii</name>
    <dbReference type="NCBI Taxonomy" id="2949426"/>
    <lineage>
        <taxon>Bacteria</taxon>
        <taxon>Pseudomonadati</taxon>
        <taxon>Pseudomonadota</taxon>
        <taxon>Alphaproteobacteria</taxon>
        <taxon>Rhodobacterales</taxon>
        <taxon>Roseobacteraceae</taxon>
        <taxon>Sinisalibacter</taxon>
    </lineage>
</organism>
<feature type="domain" description="SH3b" evidence="2">
    <location>
        <begin position="244"/>
        <end position="299"/>
    </location>
</feature>
<evidence type="ECO:0000313" key="3">
    <source>
        <dbReference type="EMBL" id="GKY90254.1"/>
    </source>
</evidence>
<dbReference type="Gene3D" id="2.30.30.40">
    <property type="entry name" value="SH3 Domains"/>
    <property type="match status" value="1"/>
</dbReference>
<dbReference type="EMBL" id="BROH01000024">
    <property type="protein sequence ID" value="GKY90254.1"/>
    <property type="molecule type" value="Genomic_DNA"/>
</dbReference>
<evidence type="ECO:0000256" key="1">
    <source>
        <dbReference type="SAM" id="SignalP"/>
    </source>
</evidence>
<dbReference type="Pfam" id="PF08239">
    <property type="entry name" value="SH3_3"/>
    <property type="match status" value="1"/>
</dbReference>
<dbReference type="InterPro" id="IPR003646">
    <property type="entry name" value="SH3-like_bac-type"/>
</dbReference>
<evidence type="ECO:0000259" key="2">
    <source>
        <dbReference type="Pfam" id="PF08239"/>
    </source>
</evidence>
<gene>
    <name evidence="3" type="ORF">STA1M1_41230</name>
</gene>
<dbReference type="Gene3D" id="2.60.120.380">
    <property type="match status" value="1"/>
</dbReference>
<reference evidence="3" key="1">
    <citation type="journal article" date="2023" name="Int. J. Syst. Evol. Microbiol.">
        <title>Sinisalibacter aestuarii sp. nov., isolated from estuarine sediment of the Arakawa River.</title>
        <authorList>
            <person name="Arafat S.T."/>
            <person name="Hirano S."/>
            <person name="Sato A."/>
            <person name="Takeuchi K."/>
            <person name="Yasuda T."/>
            <person name="Terahara T."/>
            <person name="Hamada M."/>
            <person name="Kobayashi T."/>
        </authorList>
    </citation>
    <scope>NUCLEOTIDE SEQUENCE</scope>
    <source>
        <strain evidence="3">B-399</strain>
    </source>
</reference>
<keyword evidence="4" id="KW-1185">Reference proteome</keyword>
<name>A0ABQ5LZ51_9RHOB</name>
<accession>A0ABQ5LZ51</accession>